<gene>
    <name evidence="1" type="ORF">Mal52_20330</name>
</gene>
<protein>
    <submittedName>
        <fullName evidence="1">Uncharacterized protein</fullName>
    </submittedName>
</protein>
<dbReference type="KEGG" id="sdyn:Mal52_20330"/>
<name>A0A517ZM72_9PLAN</name>
<dbReference type="RefSeq" id="WP_145375705.1">
    <property type="nucleotide sequence ID" value="NZ_CAXBED010000003.1"/>
</dbReference>
<reference evidence="1 2" key="1">
    <citation type="submission" date="2019-02" db="EMBL/GenBank/DDBJ databases">
        <title>Deep-cultivation of Planctomycetes and their phenomic and genomic characterization uncovers novel biology.</title>
        <authorList>
            <person name="Wiegand S."/>
            <person name="Jogler M."/>
            <person name="Boedeker C."/>
            <person name="Pinto D."/>
            <person name="Vollmers J."/>
            <person name="Rivas-Marin E."/>
            <person name="Kohn T."/>
            <person name="Peeters S.H."/>
            <person name="Heuer A."/>
            <person name="Rast P."/>
            <person name="Oberbeckmann S."/>
            <person name="Bunk B."/>
            <person name="Jeske O."/>
            <person name="Meyerdierks A."/>
            <person name="Storesund J.E."/>
            <person name="Kallscheuer N."/>
            <person name="Luecker S."/>
            <person name="Lage O.M."/>
            <person name="Pohl T."/>
            <person name="Merkel B.J."/>
            <person name="Hornburger P."/>
            <person name="Mueller R.-W."/>
            <person name="Bruemmer F."/>
            <person name="Labrenz M."/>
            <person name="Spormann A.M."/>
            <person name="Op den Camp H."/>
            <person name="Overmann J."/>
            <person name="Amann R."/>
            <person name="Jetten M.S.M."/>
            <person name="Mascher T."/>
            <person name="Medema M.H."/>
            <person name="Devos D.P."/>
            <person name="Kaster A.-K."/>
            <person name="Ovreas L."/>
            <person name="Rohde M."/>
            <person name="Galperin M.Y."/>
            <person name="Jogler C."/>
        </authorList>
    </citation>
    <scope>NUCLEOTIDE SEQUENCE [LARGE SCALE GENOMIC DNA]</scope>
    <source>
        <strain evidence="1 2">Mal52</strain>
    </source>
</reference>
<dbReference type="EMBL" id="CP036276">
    <property type="protein sequence ID" value="QDU43557.1"/>
    <property type="molecule type" value="Genomic_DNA"/>
</dbReference>
<evidence type="ECO:0000313" key="1">
    <source>
        <dbReference type="EMBL" id="QDU43557.1"/>
    </source>
</evidence>
<evidence type="ECO:0000313" key="2">
    <source>
        <dbReference type="Proteomes" id="UP000319383"/>
    </source>
</evidence>
<accession>A0A517ZM72</accession>
<dbReference type="Proteomes" id="UP000319383">
    <property type="component" value="Chromosome"/>
</dbReference>
<dbReference type="AlphaFoldDB" id="A0A517ZM72"/>
<dbReference type="OrthoDB" id="275535at2"/>
<organism evidence="1 2">
    <name type="scientific">Symmachiella dynata</name>
    <dbReference type="NCBI Taxonomy" id="2527995"/>
    <lineage>
        <taxon>Bacteria</taxon>
        <taxon>Pseudomonadati</taxon>
        <taxon>Planctomycetota</taxon>
        <taxon>Planctomycetia</taxon>
        <taxon>Planctomycetales</taxon>
        <taxon>Planctomycetaceae</taxon>
        <taxon>Symmachiella</taxon>
    </lineage>
</organism>
<keyword evidence="2" id="KW-1185">Reference proteome</keyword>
<proteinExistence type="predicted"/>
<sequence length="98" mass="10790">MSYLKLYNPDAENSGGNSEPRILKFETCVHQIRSPFQFDVLSRASVIYKNKNCRHCGAPAVTPVESEDIMLSRGGLPIPGSGTLVGFRCESCSKQWPA</sequence>